<dbReference type="RefSeq" id="WP_071544073.1">
    <property type="nucleotide sequence ID" value="NZ_LKAQ01000001.1"/>
</dbReference>
<accession>A0A1J5NFG9</accession>
<comment type="similarity">
    <text evidence="1 7">Belongs to the bacterial ribosomal protein bL9 family.</text>
</comment>
<evidence type="ECO:0000256" key="4">
    <source>
        <dbReference type="ARBA" id="ARBA00022980"/>
    </source>
</evidence>
<dbReference type="InterPro" id="IPR020070">
    <property type="entry name" value="Ribosomal_bL9_N"/>
</dbReference>
<keyword evidence="8" id="KW-0175">Coiled coil</keyword>
<dbReference type="InterPro" id="IPR020069">
    <property type="entry name" value="Ribosomal_bL9_C"/>
</dbReference>
<dbReference type="Gene3D" id="3.40.5.10">
    <property type="entry name" value="Ribosomal protein L9, N-terminal domain"/>
    <property type="match status" value="1"/>
</dbReference>
<keyword evidence="3 7" id="KW-0694">RNA-binding</keyword>
<dbReference type="GO" id="GO:0005840">
    <property type="term" value="C:ribosome"/>
    <property type="evidence" value="ECO:0007669"/>
    <property type="project" value="UniProtKB-KW"/>
</dbReference>
<sequence length="183" mass="19881">MKLILRADVDALGRLGDIVTVKPGYGRNYLIPQGLAKPATTANLKAFELERRKLQEQADSLRAQAEGLASRIAASPIEIEVRVGDGDKLYGSVTTTNIGDAMEAAGIEIDRRKIILPEPIRSLGEYEIEIRLHPDVRGELKLTVARHGGPVVEEIEEVEETAEVAEAVEESVENAEDAETAEA</sequence>
<keyword evidence="12" id="KW-1185">Reference proteome</keyword>
<evidence type="ECO:0000256" key="7">
    <source>
        <dbReference type="HAMAP-Rule" id="MF_00503"/>
    </source>
</evidence>
<feature type="region of interest" description="Disordered" evidence="9">
    <location>
        <begin position="160"/>
        <end position="183"/>
    </location>
</feature>
<name>A0A1J5NFG9_9BACT</name>
<dbReference type="Gene3D" id="3.10.430.100">
    <property type="entry name" value="Ribosomal protein L9, C-terminal domain"/>
    <property type="match status" value="1"/>
</dbReference>
<dbReference type="PANTHER" id="PTHR21368">
    <property type="entry name" value="50S RIBOSOMAL PROTEIN L9"/>
    <property type="match status" value="1"/>
</dbReference>
<dbReference type="GO" id="GO:0006412">
    <property type="term" value="P:translation"/>
    <property type="evidence" value="ECO:0007669"/>
    <property type="project" value="UniProtKB-UniRule"/>
</dbReference>
<evidence type="ECO:0000259" key="10">
    <source>
        <dbReference type="PROSITE" id="PS00651"/>
    </source>
</evidence>
<dbReference type="SUPFAM" id="SSF55658">
    <property type="entry name" value="L9 N-domain-like"/>
    <property type="match status" value="1"/>
</dbReference>
<dbReference type="PROSITE" id="PS00651">
    <property type="entry name" value="RIBOSOMAL_L9"/>
    <property type="match status" value="1"/>
</dbReference>
<dbReference type="InterPro" id="IPR009027">
    <property type="entry name" value="Ribosomal_bL9/RNase_H1_N"/>
</dbReference>
<evidence type="ECO:0000256" key="6">
    <source>
        <dbReference type="ARBA" id="ARBA00035292"/>
    </source>
</evidence>
<dbReference type="InterPro" id="IPR020594">
    <property type="entry name" value="Ribosomal_bL9_bac/chp"/>
</dbReference>
<dbReference type="AlphaFoldDB" id="A0A1J5NFG9"/>
<evidence type="ECO:0000313" key="11">
    <source>
        <dbReference type="EMBL" id="OIQ51967.1"/>
    </source>
</evidence>
<evidence type="ECO:0000256" key="9">
    <source>
        <dbReference type="SAM" id="MobiDB-lite"/>
    </source>
</evidence>
<keyword evidence="4 7" id="KW-0689">Ribosomal protein</keyword>
<dbReference type="GO" id="GO:0019843">
    <property type="term" value="F:rRNA binding"/>
    <property type="evidence" value="ECO:0007669"/>
    <property type="project" value="UniProtKB-UniRule"/>
</dbReference>
<evidence type="ECO:0000256" key="5">
    <source>
        <dbReference type="ARBA" id="ARBA00023274"/>
    </source>
</evidence>
<dbReference type="OrthoDB" id="9788336at2"/>
<reference evidence="11 12" key="1">
    <citation type="submission" date="2015-09" db="EMBL/GenBank/DDBJ databases">
        <title>Genome of Desulfovibrio dechloracetivorans BerOc1, a mercury methylating strain isolated from highly hydrocarbons and metals contaminated coastal sediments.</title>
        <authorList>
            <person name="Goni Urriza M."/>
            <person name="Gassie C."/>
            <person name="Bouchez O."/>
            <person name="Klopp C."/>
            <person name="Ranchou-Peyruse A."/>
            <person name="Remy G."/>
        </authorList>
    </citation>
    <scope>NUCLEOTIDE SEQUENCE [LARGE SCALE GENOMIC DNA]</scope>
    <source>
        <strain evidence="11 12">BerOc1</strain>
    </source>
</reference>
<dbReference type="HAMAP" id="MF_00503">
    <property type="entry name" value="Ribosomal_bL9"/>
    <property type="match status" value="1"/>
</dbReference>
<dbReference type="GO" id="GO:0003735">
    <property type="term" value="F:structural constituent of ribosome"/>
    <property type="evidence" value="ECO:0007669"/>
    <property type="project" value="InterPro"/>
</dbReference>
<dbReference type="GO" id="GO:1990904">
    <property type="term" value="C:ribonucleoprotein complex"/>
    <property type="evidence" value="ECO:0007669"/>
    <property type="project" value="UniProtKB-KW"/>
</dbReference>
<keyword evidence="5 7" id="KW-0687">Ribonucleoprotein</keyword>
<protein>
    <recommendedName>
        <fullName evidence="6 7">Large ribosomal subunit protein bL9</fullName>
    </recommendedName>
</protein>
<dbReference type="Pfam" id="PF03948">
    <property type="entry name" value="Ribosomal_L9_C"/>
    <property type="match status" value="1"/>
</dbReference>
<dbReference type="InterPro" id="IPR036791">
    <property type="entry name" value="Ribosomal_bL9_C_sf"/>
</dbReference>
<dbReference type="SUPFAM" id="SSF55653">
    <property type="entry name" value="Ribosomal protein L9 C-domain"/>
    <property type="match status" value="1"/>
</dbReference>
<dbReference type="NCBIfam" id="TIGR00158">
    <property type="entry name" value="L9"/>
    <property type="match status" value="1"/>
</dbReference>
<dbReference type="Pfam" id="PF01281">
    <property type="entry name" value="Ribosomal_L9_N"/>
    <property type="match status" value="1"/>
</dbReference>
<evidence type="ECO:0000256" key="8">
    <source>
        <dbReference type="SAM" id="Coils"/>
    </source>
</evidence>
<evidence type="ECO:0000256" key="1">
    <source>
        <dbReference type="ARBA" id="ARBA00010605"/>
    </source>
</evidence>
<evidence type="ECO:0000256" key="3">
    <source>
        <dbReference type="ARBA" id="ARBA00022884"/>
    </source>
</evidence>
<dbReference type="InterPro" id="IPR036935">
    <property type="entry name" value="Ribosomal_bL9_N_sf"/>
</dbReference>
<gene>
    <name evidence="7 11" type="primary">rplI</name>
    <name evidence="11" type="ORF">BerOc1_00435</name>
</gene>
<keyword evidence="2 7" id="KW-0699">rRNA-binding</keyword>
<organism evidence="11 12">
    <name type="scientific">Pseudodesulfovibrio hydrargyri</name>
    <dbReference type="NCBI Taxonomy" id="2125990"/>
    <lineage>
        <taxon>Bacteria</taxon>
        <taxon>Pseudomonadati</taxon>
        <taxon>Thermodesulfobacteriota</taxon>
        <taxon>Desulfovibrionia</taxon>
        <taxon>Desulfovibrionales</taxon>
        <taxon>Desulfovibrionaceae</taxon>
    </lineage>
</organism>
<dbReference type="Proteomes" id="UP000181901">
    <property type="component" value="Unassembled WGS sequence"/>
</dbReference>
<dbReference type="InterPro" id="IPR000244">
    <property type="entry name" value="Ribosomal_bL9"/>
</dbReference>
<proteinExistence type="inferred from homology"/>
<feature type="coiled-coil region" evidence="8">
    <location>
        <begin position="44"/>
        <end position="71"/>
    </location>
</feature>
<comment type="caution">
    <text evidence="11">The sequence shown here is derived from an EMBL/GenBank/DDBJ whole genome shotgun (WGS) entry which is preliminary data.</text>
</comment>
<feature type="domain" description="Ribosomal protein L9" evidence="10">
    <location>
        <begin position="13"/>
        <end position="40"/>
    </location>
</feature>
<evidence type="ECO:0000313" key="12">
    <source>
        <dbReference type="Proteomes" id="UP000181901"/>
    </source>
</evidence>
<comment type="function">
    <text evidence="7">Binds to the 23S rRNA.</text>
</comment>
<evidence type="ECO:0000256" key="2">
    <source>
        <dbReference type="ARBA" id="ARBA00022730"/>
    </source>
</evidence>
<dbReference type="EMBL" id="LKAQ01000001">
    <property type="protein sequence ID" value="OIQ51967.1"/>
    <property type="molecule type" value="Genomic_DNA"/>
</dbReference>